<evidence type="ECO:0000313" key="6">
    <source>
        <dbReference type="Proteomes" id="UP000481858"/>
    </source>
</evidence>
<dbReference type="PANTHER" id="PTHR43142">
    <property type="entry name" value="CARBOXYLIC ESTER HYDROLASE"/>
    <property type="match status" value="1"/>
</dbReference>
<proteinExistence type="inferred from homology"/>
<comment type="similarity">
    <text evidence="1">Belongs to the type-B carboxylesterase/lipase family.</text>
</comment>
<dbReference type="EMBL" id="WUBL01000178">
    <property type="protein sequence ID" value="KAF2963844.1"/>
    <property type="molecule type" value="Genomic_DNA"/>
</dbReference>
<dbReference type="Gene3D" id="3.40.50.1820">
    <property type="entry name" value="alpha/beta hydrolase"/>
    <property type="match status" value="1"/>
</dbReference>
<dbReference type="InterPro" id="IPR002018">
    <property type="entry name" value="CarbesteraseB"/>
</dbReference>
<dbReference type="OrthoDB" id="408631at2759"/>
<sequence length="1002" mass="111746">MEAEENIPLPPQYAKKLKEIVKSCRDEHDQRQEQARPTYGSTTKFTANESWLVSKGEWAIQKLDDLWENSTTYSRVSNLDEELLSVTMYSLPTTGNREDVKIRRLITLQEAWDSLETSHNNSEQILIVCSKLPNIGISVKDRVVVGLKRILNDETRIDGNDLYEAALTAFLFMAKDRFKFGLEDLFDLMMSYSYREGEEENDSSIFSNLTNLREGLKQLDSLKYRSIAKPKVGAAHVLQVHIMEIPNGWKLAKDLPWKKGVRRICQDLMRDIRIVHSEASTTRELIIKQLELTQTGKLGFLKILATFFVPLSAVAVIFAARFRAKARLGTLNPAILRQVFIDACQGTVWDALVLFAGAFAYFIIRSAAPFGYELIPVGLYLIILLYRASRSCGELGEQLWAPDLGVSNIQTNLNYLKYTKEYAKLQKFWIASENSTVKAIDMNGDISYASKALKLPVLCTHSAPFSNETSQDKSEKWHVTVRSNNDYITGFRDRLSFRFLGIRYATEPKRFEYPQLYSGNNSDVSATQYGSACIQGNSGGEDCHFLNIWTPFLPGPSTVKRSLKPVMFWIHGGAFIGGTANDNDFDGGNLASRSDVVVVAINYRLGTFGFLALEDGVTNGNFGLADQITALDWVKKNIHKFGGDPERITIFGQSAGAASVRAMIASPKAISKFAAAIPLSNLGGINYGTTYSKYMTIEEEMKKVGNKILAATNCTDAASQVDCLRSIQASTLSGVGTVASFLVVDGTYLVSDELELSKGPTLPVHLMIGTARDDGAAFIGYPTTTNQSAYLGSLGFDTPLAELFPIPDITNKTLGLFNMTARLATDGIFRCIDQATTYAALSNDRLGSVYYYEFNRTYQLTGYPKLDVCEPPKSALHPLGDPTEEYFKCHSGELYYLFGNLAREGLPMRDDYDLPFQQFVVDSFSSFARTYNPNPDLAYLQARGYTNTSRELEQNGVWKPATKDRITKRILQWPSSESPFIEIEQCKGLGLPLDYYNGAHST</sequence>
<dbReference type="GO" id="GO:0016787">
    <property type="term" value="F:hydrolase activity"/>
    <property type="evidence" value="ECO:0007669"/>
    <property type="project" value="UniProtKB-KW"/>
</dbReference>
<keyword evidence="3" id="KW-0812">Transmembrane</keyword>
<dbReference type="Proteomes" id="UP000481858">
    <property type="component" value="Unassembled WGS sequence"/>
</dbReference>
<comment type="caution">
    <text evidence="5">The sequence shown here is derived from an EMBL/GenBank/DDBJ whole genome shotgun (WGS) entry which is preliminary data.</text>
</comment>
<keyword evidence="2" id="KW-0378">Hydrolase</keyword>
<dbReference type="SUPFAM" id="SSF53474">
    <property type="entry name" value="alpha/beta-Hydrolases"/>
    <property type="match status" value="1"/>
</dbReference>
<feature type="transmembrane region" description="Helical" evidence="3">
    <location>
        <begin position="298"/>
        <end position="319"/>
    </location>
</feature>
<evidence type="ECO:0000256" key="2">
    <source>
        <dbReference type="ARBA" id="ARBA00022801"/>
    </source>
</evidence>
<protein>
    <recommendedName>
        <fullName evidence="4">Carboxylesterase type B domain-containing protein</fullName>
    </recommendedName>
</protein>
<evidence type="ECO:0000256" key="3">
    <source>
        <dbReference type="SAM" id="Phobius"/>
    </source>
</evidence>
<evidence type="ECO:0000259" key="4">
    <source>
        <dbReference type="Pfam" id="PF00135"/>
    </source>
</evidence>
<dbReference type="InterPro" id="IPR029058">
    <property type="entry name" value="AB_hydrolase_fold"/>
</dbReference>
<reference evidence="5 6" key="1">
    <citation type="submission" date="2019-12" db="EMBL/GenBank/DDBJ databases">
        <title>Draft genome sequence of the ascomycete Xylaria multiplex DSM 110363.</title>
        <authorList>
            <person name="Buettner E."/>
            <person name="Kellner H."/>
        </authorList>
    </citation>
    <scope>NUCLEOTIDE SEQUENCE [LARGE SCALE GENOMIC DNA]</scope>
    <source>
        <strain evidence="5 6">DSM 110363</strain>
    </source>
</reference>
<dbReference type="AlphaFoldDB" id="A0A7C8IM69"/>
<feature type="domain" description="Carboxylesterase type B" evidence="4">
    <location>
        <begin position="498"/>
        <end position="783"/>
    </location>
</feature>
<dbReference type="InParanoid" id="A0A7C8IM69"/>
<keyword evidence="6" id="KW-1185">Reference proteome</keyword>
<gene>
    <name evidence="5" type="ORF">GQX73_g9717</name>
</gene>
<dbReference type="PANTHER" id="PTHR43142:SF3">
    <property type="entry name" value="PUTATIVE (AFU_ORTHOLOGUE AFUA_3G09070)-RELATED"/>
    <property type="match status" value="1"/>
</dbReference>
<accession>A0A7C8IM69</accession>
<dbReference type="InterPro" id="IPR019826">
    <property type="entry name" value="Carboxylesterase_B_AS"/>
</dbReference>
<name>A0A7C8IM69_9PEZI</name>
<dbReference type="PROSITE" id="PS00122">
    <property type="entry name" value="CARBOXYLESTERASE_B_1"/>
    <property type="match status" value="1"/>
</dbReference>
<evidence type="ECO:0000313" key="5">
    <source>
        <dbReference type="EMBL" id="KAF2963844.1"/>
    </source>
</evidence>
<feature type="transmembrane region" description="Helical" evidence="3">
    <location>
        <begin position="339"/>
        <end position="364"/>
    </location>
</feature>
<keyword evidence="3" id="KW-1133">Transmembrane helix</keyword>
<dbReference type="Pfam" id="PF00135">
    <property type="entry name" value="COesterase"/>
    <property type="match status" value="1"/>
</dbReference>
<keyword evidence="3" id="KW-0472">Membrane</keyword>
<evidence type="ECO:0000256" key="1">
    <source>
        <dbReference type="ARBA" id="ARBA00005964"/>
    </source>
</evidence>
<organism evidence="5 6">
    <name type="scientific">Xylaria multiplex</name>
    <dbReference type="NCBI Taxonomy" id="323545"/>
    <lineage>
        <taxon>Eukaryota</taxon>
        <taxon>Fungi</taxon>
        <taxon>Dikarya</taxon>
        <taxon>Ascomycota</taxon>
        <taxon>Pezizomycotina</taxon>
        <taxon>Sordariomycetes</taxon>
        <taxon>Xylariomycetidae</taxon>
        <taxon>Xylariales</taxon>
        <taxon>Xylariaceae</taxon>
        <taxon>Xylaria</taxon>
    </lineage>
</organism>